<comment type="catalytic activity">
    <reaction evidence="7">
        <text>GTP + H2O = GDP + phosphate + H(+)</text>
        <dbReference type="Rhea" id="RHEA:19669"/>
        <dbReference type="ChEBI" id="CHEBI:15377"/>
        <dbReference type="ChEBI" id="CHEBI:15378"/>
        <dbReference type="ChEBI" id="CHEBI:37565"/>
        <dbReference type="ChEBI" id="CHEBI:43474"/>
        <dbReference type="ChEBI" id="CHEBI:58189"/>
    </reaction>
    <physiologicalReaction direction="left-to-right" evidence="7">
        <dbReference type="Rhea" id="RHEA:19670"/>
    </physiologicalReaction>
</comment>
<comment type="caution">
    <text evidence="11">The sequence shown here is derived from an EMBL/GenBank/DDBJ whole genome shotgun (WGS) entry which is preliminary data.</text>
</comment>
<evidence type="ECO:0000313" key="11">
    <source>
        <dbReference type="EMBL" id="OAL32089.1"/>
    </source>
</evidence>
<evidence type="ECO:0000256" key="5">
    <source>
        <dbReference type="ARBA" id="ARBA00023186"/>
    </source>
</evidence>
<dbReference type="Pfam" id="PF07683">
    <property type="entry name" value="CobW_C"/>
    <property type="match status" value="1"/>
</dbReference>
<dbReference type="PANTHER" id="PTHR13748">
    <property type="entry name" value="COBW-RELATED"/>
    <property type="match status" value="1"/>
</dbReference>
<dbReference type="CDD" id="cd03112">
    <property type="entry name" value="CobW-like"/>
    <property type="match status" value="1"/>
</dbReference>
<feature type="compositionally biased region" description="Polar residues" evidence="8">
    <location>
        <begin position="12"/>
        <end position="23"/>
    </location>
</feature>
<evidence type="ECO:0000256" key="4">
    <source>
        <dbReference type="ARBA" id="ARBA00023134"/>
    </source>
</evidence>
<feature type="region of interest" description="Disordered" evidence="8">
    <location>
        <begin position="1"/>
        <end position="26"/>
    </location>
</feature>
<dbReference type="InterPro" id="IPR036627">
    <property type="entry name" value="CobW-likC_sf"/>
</dbReference>
<dbReference type="SUPFAM" id="SSF90002">
    <property type="entry name" value="Hypothetical protein YjiA, C-terminal domain"/>
    <property type="match status" value="1"/>
</dbReference>
<evidence type="ECO:0000259" key="9">
    <source>
        <dbReference type="Pfam" id="PF02492"/>
    </source>
</evidence>
<feature type="domain" description="CobW/HypB/UreG nucleotide-binding" evidence="9">
    <location>
        <begin position="125"/>
        <end position="292"/>
    </location>
</feature>
<organism evidence="11 12">
    <name type="scientific">Fonsecaea nubica</name>
    <dbReference type="NCBI Taxonomy" id="856822"/>
    <lineage>
        <taxon>Eukaryota</taxon>
        <taxon>Fungi</taxon>
        <taxon>Dikarya</taxon>
        <taxon>Ascomycota</taxon>
        <taxon>Pezizomycotina</taxon>
        <taxon>Eurotiomycetes</taxon>
        <taxon>Chaetothyriomycetidae</taxon>
        <taxon>Chaetothyriales</taxon>
        <taxon>Herpotrichiellaceae</taxon>
        <taxon>Fonsecaea</taxon>
    </lineage>
</organism>
<evidence type="ECO:0000256" key="7">
    <source>
        <dbReference type="ARBA" id="ARBA00049117"/>
    </source>
</evidence>
<keyword evidence="2" id="KW-0378">Hydrolase</keyword>
<dbReference type="AlphaFoldDB" id="A0A178CQI2"/>
<evidence type="ECO:0008006" key="13">
    <source>
        <dbReference type="Google" id="ProtNLM"/>
    </source>
</evidence>
<protein>
    <recommendedName>
        <fullName evidence="13">CobW/HypB/UreG nucleotide-binding domain-containing protein</fullName>
    </recommendedName>
</protein>
<gene>
    <name evidence="11" type="ORF">AYO20_08027</name>
</gene>
<comment type="similarity">
    <text evidence="6">Belongs to the SIMIBI class G3E GTPase family. ZNG1 subfamily.</text>
</comment>
<name>A0A178CQI2_9EURO</name>
<keyword evidence="12" id="KW-1185">Reference proteome</keyword>
<evidence type="ECO:0000259" key="10">
    <source>
        <dbReference type="Pfam" id="PF07683"/>
    </source>
</evidence>
<dbReference type="RefSeq" id="XP_022497704.1">
    <property type="nucleotide sequence ID" value="XM_022646309.1"/>
</dbReference>
<keyword evidence="5" id="KW-0143">Chaperone</keyword>
<dbReference type="PANTHER" id="PTHR13748:SF31">
    <property type="entry name" value="ZINC-REGULATED GTPASE METALLOPROTEIN ACTIVATOR 1A-RELATED"/>
    <property type="match status" value="1"/>
</dbReference>
<dbReference type="Gene3D" id="3.40.50.300">
    <property type="entry name" value="P-loop containing nucleotide triphosphate hydrolases"/>
    <property type="match status" value="1"/>
</dbReference>
<dbReference type="GO" id="GO:0005525">
    <property type="term" value="F:GTP binding"/>
    <property type="evidence" value="ECO:0007669"/>
    <property type="project" value="UniProtKB-KW"/>
</dbReference>
<keyword evidence="3" id="KW-0862">Zinc</keyword>
<evidence type="ECO:0000313" key="12">
    <source>
        <dbReference type="Proteomes" id="UP000185904"/>
    </source>
</evidence>
<evidence type="ECO:0000256" key="1">
    <source>
        <dbReference type="ARBA" id="ARBA00022741"/>
    </source>
</evidence>
<dbReference type="SUPFAM" id="SSF52540">
    <property type="entry name" value="P-loop containing nucleoside triphosphate hydrolases"/>
    <property type="match status" value="1"/>
</dbReference>
<accession>A0A178CQI2</accession>
<evidence type="ECO:0000256" key="3">
    <source>
        <dbReference type="ARBA" id="ARBA00022833"/>
    </source>
</evidence>
<sequence length="462" mass="50160">MDDEEIPDLVDVSQSDGTTTTLQDDPDKKVPITIITGMNALREDLCAASTDRRTCRLLGRGKDNFAQLYINSRARQKNSSHFKWHVEVLSHPLGCPERPALSCPFLDLQSLILILTANVLVGPAEFGNTTDIEKSLTVTQNHQATTEWIPLANGCICCSVKDSGVAALESLVERQKGFDYILLETTGVADPGNIAPMFWLDEGLGSSIYLDGIVTVVDAKNILKSLDEPAPEELPQSETAGHDHSLPLLTTAHLQISHADVIILNKTDLVSPTQLSAVQARIASINSLVRIVPTTHSRVTDLSGTILDLKAYSTFPSGSATSNASDKTIPDFASKGHSHLDPTLSTATFTLPPFDPQKLHLLSGWLEALLWDAEESQQGRERQYEIHRTKGLVKCTDGSARVVQGVREIFEIIDLPHPKTGGGSLAKEAGEEVAEEEGKLVFIGRNLDLITGLKLDEHNNSA</sequence>
<dbReference type="Pfam" id="PF02492">
    <property type="entry name" value="cobW"/>
    <property type="match status" value="1"/>
</dbReference>
<dbReference type="InterPro" id="IPR027417">
    <property type="entry name" value="P-loop_NTPase"/>
</dbReference>
<dbReference type="Gene3D" id="3.30.1220.10">
    <property type="entry name" value="CobW-like, C-terminal domain"/>
    <property type="match status" value="1"/>
</dbReference>
<dbReference type="Proteomes" id="UP000185904">
    <property type="component" value="Unassembled WGS sequence"/>
</dbReference>
<reference evidence="11 12" key="1">
    <citation type="submission" date="2016-03" db="EMBL/GenBank/DDBJ databases">
        <title>The draft genome sequence of Fonsecaea nubica causative agent of cutaneous subcutaneous infection in human host.</title>
        <authorList>
            <person name="Costa F."/>
            <person name="Sybren D.H."/>
            <person name="Raittz R.T."/>
            <person name="Weiss V.A."/>
            <person name="Leao A.C."/>
            <person name="Gomes R."/>
            <person name="De Souza E.M."/>
            <person name="Pedrosa F.O."/>
            <person name="Steffens M.B."/>
            <person name="Bombassaro A."/>
            <person name="Tadra-Sfeir M.Z."/>
            <person name="Moreno L.F."/>
            <person name="Najafzadeh M.J."/>
            <person name="Felipe M.S."/>
            <person name="Teixeira M."/>
            <person name="Sun J."/>
            <person name="Xi L."/>
            <person name="Castro M.A."/>
            <person name="Vicente V.A."/>
        </authorList>
    </citation>
    <scope>NUCLEOTIDE SEQUENCE [LARGE SCALE GENOMIC DNA]</scope>
    <source>
        <strain evidence="11 12">CBS 269.64</strain>
    </source>
</reference>
<keyword evidence="4" id="KW-0342">GTP-binding</keyword>
<dbReference type="OrthoDB" id="258627at2759"/>
<evidence type="ECO:0000256" key="2">
    <source>
        <dbReference type="ARBA" id="ARBA00022801"/>
    </source>
</evidence>
<feature type="domain" description="CobW C-terminal" evidence="10">
    <location>
        <begin position="364"/>
        <end position="448"/>
    </location>
</feature>
<dbReference type="GO" id="GO:0016787">
    <property type="term" value="F:hydrolase activity"/>
    <property type="evidence" value="ECO:0007669"/>
    <property type="project" value="UniProtKB-KW"/>
</dbReference>
<keyword evidence="1" id="KW-0547">Nucleotide-binding</keyword>
<dbReference type="GO" id="GO:0005737">
    <property type="term" value="C:cytoplasm"/>
    <property type="evidence" value="ECO:0007669"/>
    <property type="project" value="TreeGrafter"/>
</dbReference>
<dbReference type="InterPro" id="IPR051316">
    <property type="entry name" value="Zinc-reg_GTPase_activator"/>
</dbReference>
<dbReference type="EMBL" id="LVCJ01000060">
    <property type="protein sequence ID" value="OAL32089.1"/>
    <property type="molecule type" value="Genomic_DNA"/>
</dbReference>
<dbReference type="InterPro" id="IPR011629">
    <property type="entry name" value="CobW-like_C"/>
</dbReference>
<evidence type="ECO:0000256" key="8">
    <source>
        <dbReference type="SAM" id="MobiDB-lite"/>
    </source>
</evidence>
<dbReference type="GeneID" id="34591436"/>
<dbReference type="InterPro" id="IPR003495">
    <property type="entry name" value="CobW/HypB/UreG_nucleotide-bd"/>
</dbReference>
<proteinExistence type="inferred from homology"/>
<evidence type="ECO:0000256" key="6">
    <source>
        <dbReference type="ARBA" id="ARBA00034320"/>
    </source>
</evidence>